<keyword evidence="5" id="KW-1185">Reference proteome</keyword>
<accession>A0AAD9JNW9</accession>
<dbReference type="PANTHER" id="PTHR31635:SF196">
    <property type="entry name" value="REVERSE TRANSCRIPTASE DOMAIN-CONTAINING PROTEIN-RELATED"/>
    <property type="match status" value="1"/>
</dbReference>
<dbReference type="Proteomes" id="UP001208570">
    <property type="component" value="Unassembled WGS sequence"/>
</dbReference>
<dbReference type="EMBL" id="JAODUP010000211">
    <property type="protein sequence ID" value="KAK2156506.1"/>
    <property type="molecule type" value="Genomic_DNA"/>
</dbReference>
<dbReference type="EMBL" id="JAODUP010000211">
    <property type="protein sequence ID" value="KAK2156507.1"/>
    <property type="molecule type" value="Genomic_DNA"/>
</dbReference>
<evidence type="ECO:0000313" key="4">
    <source>
        <dbReference type="EMBL" id="KAK2156508.1"/>
    </source>
</evidence>
<evidence type="ECO:0000313" key="3">
    <source>
        <dbReference type="EMBL" id="KAK2156507.1"/>
    </source>
</evidence>
<sequence>MSNYLFTNVNGSLKGEPVILGDFNFVEDPDLDTDRKGAYARGEAIVGRKQMLDLKNEYDTALRGPGVWKLNNDILNDNKFKDIFTTFWTAWQQQKGRLGDIQTWWDLGKIKIKSLCREYCRNKRVKQDEHLVSMRQEYTELLDERDRSPDSGVPEERLEYLRTGIMDLESKQMEGTIIRSRIRYREEGEKCSKYFIDLEKRNAVNKTIDSLRSTEGELLIEPEAILKEQVRFYTELYTDEGVDATAQDILLNNLDKELPDSYINKCEGVLSLEEATKAIRALKNNKSPGHDGLSAEFYKTFWDILGPDFIAVSNAAFDKGILTVSQRRGMIVLMFKKGDKLNLKNWRPISLLNTDYKIITKCLANRLRQVLHTIINPDQTCSVPGRSIEQTTSFIRDLIEYVNQKNLPGAIICIDQMKAFDRVDWSFLLKTLHKFGFGPNFIQWVKLCYTDIFSAMHTNGFLSTFFKLERGTRQGCPLSALLYVLIAEVFSVNVRKEDKIRGITLPDGTVTKIDQYADDTTIQISDIDSIESVFSLIRVYELASGCRINMDKTEGLWLGSFKGRRDTPLDLRWTSDSVKILGFHLGNNDTSQLNWKPRVDKFKTILRSWNRRTLSYKGKIVILNSLASAGIWYYSNIVSIPDWAEKQINRESLEFLWNYKKHLVNKHVIKQRLDEGGLGLVDISLKIKAQRIKYISHLFTSRFSDKWQILADYFIGLYRGSCMGRIILKSYIFPRAANIINMPTIYKDCLRAWHSVGVINTKPPSTMAHVLDTPIFLNTGLTLGNKRPLFNADFITNGLRTVGDLINDADEFMEPASCLHRFSIESNAANILLLGRIIEYIPHQWKRALINDQQGYETADYLGVPDPDQKGGVLLVSKFNTRRLYLLMLKKTTRNATVASLRRWKAVFHNDNLTAKQMFSGTHSHNMCNLVSDLQWKSIHRVLTTNRFLNQCQLIESAECSLCGNTDETILHTFTSCPNATVFWVKLSTVSGWQGALKKMAKTLTHSRFLGIKLKIELWRNMYLTVNKGPVALLYLTIDGVLTKPCAGLTV</sequence>
<gene>
    <name evidence="2" type="ORF">LSH36_211g00005</name>
    <name evidence="3" type="ORF">LSH36_211g00007</name>
    <name evidence="4" type="ORF">LSH36_211g00009</name>
</gene>
<comment type="caution">
    <text evidence="3">The sequence shown here is derived from an EMBL/GenBank/DDBJ whole genome shotgun (WGS) entry which is preliminary data.</text>
</comment>
<evidence type="ECO:0000313" key="2">
    <source>
        <dbReference type="EMBL" id="KAK2156506.1"/>
    </source>
</evidence>
<dbReference type="InterPro" id="IPR000477">
    <property type="entry name" value="RT_dom"/>
</dbReference>
<dbReference type="AlphaFoldDB" id="A0AAD9JNW9"/>
<organism evidence="3 5">
    <name type="scientific">Paralvinella palmiformis</name>
    <dbReference type="NCBI Taxonomy" id="53620"/>
    <lineage>
        <taxon>Eukaryota</taxon>
        <taxon>Metazoa</taxon>
        <taxon>Spiralia</taxon>
        <taxon>Lophotrochozoa</taxon>
        <taxon>Annelida</taxon>
        <taxon>Polychaeta</taxon>
        <taxon>Sedentaria</taxon>
        <taxon>Canalipalpata</taxon>
        <taxon>Terebellida</taxon>
        <taxon>Terebelliformia</taxon>
        <taxon>Alvinellidae</taxon>
        <taxon>Paralvinella</taxon>
    </lineage>
</organism>
<proteinExistence type="predicted"/>
<dbReference type="SUPFAM" id="SSF56672">
    <property type="entry name" value="DNA/RNA polymerases"/>
    <property type="match status" value="1"/>
</dbReference>
<reference evidence="3" key="1">
    <citation type="journal article" date="2023" name="Mol. Biol. Evol.">
        <title>Third-Generation Sequencing Reveals the Adaptive Role of the Epigenome in Three Deep-Sea Polychaetes.</title>
        <authorList>
            <person name="Perez M."/>
            <person name="Aroh O."/>
            <person name="Sun Y."/>
            <person name="Lan Y."/>
            <person name="Juniper S.K."/>
            <person name="Young C.R."/>
            <person name="Angers B."/>
            <person name="Qian P.Y."/>
        </authorList>
    </citation>
    <scope>NUCLEOTIDE SEQUENCE</scope>
    <source>
        <strain evidence="3">P08H-3</strain>
    </source>
</reference>
<evidence type="ECO:0000259" key="1">
    <source>
        <dbReference type="PROSITE" id="PS50878"/>
    </source>
</evidence>
<evidence type="ECO:0000313" key="5">
    <source>
        <dbReference type="Proteomes" id="UP001208570"/>
    </source>
</evidence>
<feature type="domain" description="Reverse transcriptase" evidence="1">
    <location>
        <begin position="315"/>
        <end position="585"/>
    </location>
</feature>
<name>A0AAD9JNW9_9ANNE</name>
<dbReference type="Pfam" id="PF13966">
    <property type="entry name" value="zf-RVT"/>
    <property type="match status" value="1"/>
</dbReference>
<dbReference type="EMBL" id="JAODUP010000211">
    <property type="protein sequence ID" value="KAK2156508.1"/>
    <property type="molecule type" value="Genomic_DNA"/>
</dbReference>
<dbReference type="PROSITE" id="PS50878">
    <property type="entry name" value="RT_POL"/>
    <property type="match status" value="1"/>
</dbReference>
<dbReference type="Pfam" id="PF00078">
    <property type="entry name" value="RVT_1"/>
    <property type="match status" value="1"/>
</dbReference>
<dbReference type="CDD" id="cd01650">
    <property type="entry name" value="RT_nLTR_like"/>
    <property type="match status" value="1"/>
</dbReference>
<dbReference type="InterPro" id="IPR026960">
    <property type="entry name" value="RVT-Znf"/>
</dbReference>
<dbReference type="PANTHER" id="PTHR31635">
    <property type="entry name" value="REVERSE TRANSCRIPTASE DOMAIN-CONTAINING PROTEIN-RELATED"/>
    <property type="match status" value="1"/>
</dbReference>
<dbReference type="InterPro" id="IPR043502">
    <property type="entry name" value="DNA/RNA_pol_sf"/>
</dbReference>
<protein>
    <recommendedName>
        <fullName evidence="1">Reverse transcriptase domain-containing protein</fullName>
    </recommendedName>
</protein>